<dbReference type="EMBL" id="RHJS01000002">
    <property type="protein sequence ID" value="RRK33183.1"/>
    <property type="molecule type" value="Genomic_DNA"/>
</dbReference>
<keyword evidence="3" id="KW-0597">Phosphoprotein</keyword>
<evidence type="ECO:0000259" key="4">
    <source>
        <dbReference type="PROSITE" id="PS50110"/>
    </source>
</evidence>
<dbReference type="RefSeq" id="WP_125128509.1">
    <property type="nucleotide sequence ID" value="NZ_RHJS01000002.1"/>
</dbReference>
<dbReference type="Proteomes" id="UP000274920">
    <property type="component" value="Unassembled WGS sequence"/>
</dbReference>
<dbReference type="GO" id="GO:1902201">
    <property type="term" value="P:negative regulation of bacterial-type flagellum-dependent cell motility"/>
    <property type="evidence" value="ECO:0007669"/>
    <property type="project" value="TreeGrafter"/>
</dbReference>
<accession>A0A3R8KZJ9</accession>
<evidence type="ECO:0000256" key="1">
    <source>
        <dbReference type="ARBA" id="ARBA00018672"/>
    </source>
</evidence>
<dbReference type="InterPro" id="IPR029787">
    <property type="entry name" value="Nucleotide_cyclase"/>
</dbReference>
<reference evidence="6" key="1">
    <citation type="submission" date="2018-10" db="EMBL/GenBank/DDBJ databases">
        <title>Schaedlerella arabinophila gen. nov. sp. nov., isolated from the mouse intestinal tract and comparative analysis with the genome of the closely related altered Schaedler flora strain ASF502.</title>
        <authorList>
            <person name="Miyake S."/>
            <person name="Soh M."/>
            <person name="Seedorf H."/>
        </authorList>
    </citation>
    <scope>NUCLEOTIDE SEQUENCE [LARGE SCALE GENOMIC DNA]</scope>
    <source>
        <strain evidence="6">DSM 106076</strain>
    </source>
</reference>
<dbReference type="GO" id="GO:0043709">
    <property type="term" value="P:cell adhesion involved in single-species biofilm formation"/>
    <property type="evidence" value="ECO:0007669"/>
    <property type="project" value="TreeGrafter"/>
</dbReference>
<dbReference type="AlphaFoldDB" id="A0A3R8KZJ9"/>
<dbReference type="InterPro" id="IPR011006">
    <property type="entry name" value="CheY-like_superfamily"/>
</dbReference>
<dbReference type="PANTHER" id="PTHR45138:SF9">
    <property type="entry name" value="DIGUANYLATE CYCLASE DGCM-RELATED"/>
    <property type="match status" value="1"/>
</dbReference>
<evidence type="ECO:0000313" key="7">
    <source>
        <dbReference type="Proteomes" id="UP000274920"/>
    </source>
</evidence>
<dbReference type="Gene3D" id="3.40.50.2300">
    <property type="match status" value="1"/>
</dbReference>
<comment type="caution">
    <text evidence="6">The sequence shown here is derived from an EMBL/GenBank/DDBJ whole genome shotgun (WGS) entry which is preliminary data.</text>
</comment>
<dbReference type="NCBIfam" id="TIGR00254">
    <property type="entry name" value="GGDEF"/>
    <property type="match status" value="1"/>
</dbReference>
<dbReference type="GO" id="GO:0000160">
    <property type="term" value="P:phosphorelay signal transduction system"/>
    <property type="evidence" value="ECO:0007669"/>
    <property type="project" value="InterPro"/>
</dbReference>
<sequence>MDKILLIDDSIVVGDSLKAILETDYDVTLCHDADSGLDHAMSGKYSLILMDIIMPDVDGFTLLKKLQDMILTRYIPVIIVTSLSDVQHEEEGLTLGAVDYITKPVVPAILKARINAQLRSFDRQMHYKKLAMVDELTGIANRRRYEEEWRMKWREALRLGIPFSVCIFDIDKFKIYNDSFGHPAGDKVLTSVAKTASSFLHRATDFVGRYGGEEFVAILVGNDAQSSYEFFKIIRQAIENLHIPHNSPVFQWITVSVGGVTVIPKSGDVYETYLKIADSMLYTAKKSGRNMVVWSDGGMEQWRERS</sequence>
<proteinExistence type="predicted"/>
<evidence type="ECO:0000256" key="3">
    <source>
        <dbReference type="PROSITE-ProRule" id="PRU00169"/>
    </source>
</evidence>
<dbReference type="PROSITE" id="PS50887">
    <property type="entry name" value="GGDEF"/>
    <property type="match status" value="1"/>
</dbReference>
<dbReference type="Gene3D" id="3.30.70.270">
    <property type="match status" value="1"/>
</dbReference>
<dbReference type="Pfam" id="PF00072">
    <property type="entry name" value="Response_reg"/>
    <property type="match status" value="1"/>
</dbReference>
<dbReference type="SUPFAM" id="SSF55073">
    <property type="entry name" value="Nucleotide cyclase"/>
    <property type="match status" value="1"/>
</dbReference>
<dbReference type="PROSITE" id="PS50110">
    <property type="entry name" value="RESPONSE_REGULATORY"/>
    <property type="match status" value="1"/>
</dbReference>
<protein>
    <recommendedName>
        <fullName evidence="1">Stage 0 sporulation protein A homolog</fullName>
    </recommendedName>
</protein>
<keyword evidence="7" id="KW-1185">Reference proteome</keyword>
<dbReference type="PANTHER" id="PTHR45138">
    <property type="entry name" value="REGULATORY COMPONENTS OF SENSORY TRANSDUCTION SYSTEM"/>
    <property type="match status" value="1"/>
</dbReference>
<evidence type="ECO:0000313" key="6">
    <source>
        <dbReference type="EMBL" id="RRK33183.1"/>
    </source>
</evidence>
<dbReference type="CDD" id="cd01949">
    <property type="entry name" value="GGDEF"/>
    <property type="match status" value="1"/>
</dbReference>
<dbReference type="InterPro" id="IPR000160">
    <property type="entry name" value="GGDEF_dom"/>
</dbReference>
<dbReference type="SMART" id="SM00448">
    <property type="entry name" value="REC"/>
    <property type="match status" value="1"/>
</dbReference>
<evidence type="ECO:0000256" key="2">
    <source>
        <dbReference type="ARBA" id="ARBA00024867"/>
    </source>
</evidence>
<dbReference type="SUPFAM" id="SSF52172">
    <property type="entry name" value="CheY-like"/>
    <property type="match status" value="1"/>
</dbReference>
<feature type="domain" description="GGDEF" evidence="5">
    <location>
        <begin position="161"/>
        <end position="297"/>
    </location>
</feature>
<gene>
    <name evidence="6" type="ORF">EBB54_18935</name>
</gene>
<dbReference type="GO" id="GO:0052621">
    <property type="term" value="F:diguanylate cyclase activity"/>
    <property type="evidence" value="ECO:0007669"/>
    <property type="project" value="TreeGrafter"/>
</dbReference>
<dbReference type="FunFam" id="3.30.70.270:FF:000001">
    <property type="entry name" value="Diguanylate cyclase domain protein"/>
    <property type="match status" value="1"/>
</dbReference>
<comment type="function">
    <text evidence="2">May play the central regulatory role in sporulation. It may be an element of the effector pathway responsible for the activation of sporulation genes in response to nutritional stress. Spo0A may act in concert with spo0H (a sigma factor) to control the expression of some genes that are critical to the sporulation process.</text>
</comment>
<organism evidence="6 7">
    <name type="scientific">Schaedlerella arabinosiphila</name>
    <dbReference type="NCBI Taxonomy" id="2044587"/>
    <lineage>
        <taxon>Bacteria</taxon>
        <taxon>Bacillati</taxon>
        <taxon>Bacillota</taxon>
        <taxon>Clostridia</taxon>
        <taxon>Lachnospirales</taxon>
        <taxon>Lachnospiraceae</taxon>
        <taxon>Schaedlerella</taxon>
    </lineage>
</organism>
<feature type="modified residue" description="4-aspartylphosphate" evidence="3">
    <location>
        <position position="51"/>
    </location>
</feature>
<name>A0A3R8KZJ9_9FIRM</name>
<dbReference type="SMART" id="SM00267">
    <property type="entry name" value="GGDEF"/>
    <property type="match status" value="1"/>
</dbReference>
<feature type="domain" description="Response regulatory" evidence="4">
    <location>
        <begin position="3"/>
        <end position="118"/>
    </location>
</feature>
<dbReference type="GO" id="GO:0005886">
    <property type="term" value="C:plasma membrane"/>
    <property type="evidence" value="ECO:0007669"/>
    <property type="project" value="TreeGrafter"/>
</dbReference>
<dbReference type="InterPro" id="IPR043128">
    <property type="entry name" value="Rev_trsase/Diguanyl_cyclase"/>
</dbReference>
<dbReference type="InterPro" id="IPR050469">
    <property type="entry name" value="Diguanylate_Cyclase"/>
</dbReference>
<dbReference type="InterPro" id="IPR001789">
    <property type="entry name" value="Sig_transdc_resp-reg_receiver"/>
</dbReference>
<dbReference type="Pfam" id="PF00990">
    <property type="entry name" value="GGDEF"/>
    <property type="match status" value="1"/>
</dbReference>
<evidence type="ECO:0000259" key="5">
    <source>
        <dbReference type="PROSITE" id="PS50887"/>
    </source>
</evidence>